<evidence type="ECO:0000313" key="2">
    <source>
        <dbReference type="EMBL" id="MBW62049.1"/>
    </source>
</evidence>
<keyword evidence="1" id="KW-0732">Signal</keyword>
<feature type="signal peptide" evidence="1">
    <location>
        <begin position="1"/>
        <end position="29"/>
    </location>
</feature>
<protein>
    <submittedName>
        <fullName evidence="2">Putative secreted protein</fullName>
    </submittedName>
</protein>
<name>A0A2M4C9W4_9DIPT</name>
<feature type="chain" id="PRO_5014856823" evidence="1">
    <location>
        <begin position="30"/>
        <end position="91"/>
    </location>
</feature>
<reference evidence="2" key="1">
    <citation type="submission" date="2018-01" db="EMBL/GenBank/DDBJ databases">
        <title>An insight into the sialome of Amazonian anophelines.</title>
        <authorList>
            <person name="Ribeiro J.M."/>
            <person name="Scarpassa V."/>
            <person name="Calvo E."/>
        </authorList>
    </citation>
    <scope>NUCLEOTIDE SEQUENCE</scope>
    <source>
        <tissue evidence="2">Salivary glands</tissue>
    </source>
</reference>
<organism evidence="2">
    <name type="scientific">Anopheles marajoara</name>
    <dbReference type="NCBI Taxonomy" id="58244"/>
    <lineage>
        <taxon>Eukaryota</taxon>
        <taxon>Metazoa</taxon>
        <taxon>Ecdysozoa</taxon>
        <taxon>Arthropoda</taxon>
        <taxon>Hexapoda</taxon>
        <taxon>Insecta</taxon>
        <taxon>Pterygota</taxon>
        <taxon>Neoptera</taxon>
        <taxon>Endopterygota</taxon>
        <taxon>Diptera</taxon>
        <taxon>Nematocera</taxon>
        <taxon>Culicoidea</taxon>
        <taxon>Culicidae</taxon>
        <taxon>Anophelinae</taxon>
        <taxon>Anopheles</taxon>
    </lineage>
</organism>
<sequence>MASASTKHPRALISLFVIMLLCTPHLRSGYSLFPVGPKQLIDSGEAPSMSDASSYPPWVLGMVSQIKRLFALFVRGKLRPDLRQTVFLPLQ</sequence>
<dbReference type="EMBL" id="GGFJ01012908">
    <property type="protein sequence ID" value="MBW62049.1"/>
    <property type="molecule type" value="Transcribed_RNA"/>
</dbReference>
<proteinExistence type="predicted"/>
<evidence type="ECO:0000256" key="1">
    <source>
        <dbReference type="SAM" id="SignalP"/>
    </source>
</evidence>
<dbReference type="AlphaFoldDB" id="A0A2M4C9W4"/>
<accession>A0A2M4C9W4</accession>